<comment type="caution">
    <text evidence="5">The sequence shown here is derived from an EMBL/GenBank/DDBJ whole genome shotgun (WGS) entry which is preliminary data.</text>
</comment>
<dbReference type="PANTHER" id="PTHR48097">
    <property type="entry name" value="L-THREONINE ALDOLASE-RELATED"/>
    <property type="match status" value="1"/>
</dbReference>
<dbReference type="InterPro" id="IPR015421">
    <property type="entry name" value="PyrdxlP-dep_Trfase_major"/>
</dbReference>
<dbReference type="Proteomes" id="UP001479436">
    <property type="component" value="Unassembled WGS sequence"/>
</dbReference>
<dbReference type="Gene3D" id="3.90.1150.10">
    <property type="entry name" value="Aspartate Aminotransferase, domain 1"/>
    <property type="match status" value="1"/>
</dbReference>
<keyword evidence="3" id="KW-0663">Pyridoxal phosphate</keyword>
<dbReference type="NCBIfam" id="NF041359">
    <property type="entry name" value="GntG_guanitoxin"/>
    <property type="match status" value="1"/>
</dbReference>
<proteinExistence type="inferred from homology"/>
<gene>
    <name evidence="5" type="primary">GLY1</name>
    <name evidence="5" type="ORF">K7432_003614</name>
</gene>
<dbReference type="InterPro" id="IPR015424">
    <property type="entry name" value="PyrdxlP-dep_Trfase"/>
</dbReference>
<accession>A0ABR2WZP8</accession>
<keyword evidence="5" id="KW-0456">Lyase</keyword>
<comment type="cofactor">
    <cofactor evidence="1">
        <name>pyridoxal 5'-phosphate</name>
        <dbReference type="ChEBI" id="CHEBI:597326"/>
    </cofactor>
</comment>
<name>A0ABR2WZP8_9FUNG</name>
<organism evidence="5 6">
    <name type="scientific">Basidiobolus ranarum</name>
    <dbReference type="NCBI Taxonomy" id="34480"/>
    <lineage>
        <taxon>Eukaryota</taxon>
        <taxon>Fungi</taxon>
        <taxon>Fungi incertae sedis</taxon>
        <taxon>Zoopagomycota</taxon>
        <taxon>Entomophthoromycotina</taxon>
        <taxon>Basidiobolomycetes</taxon>
        <taxon>Basidiobolales</taxon>
        <taxon>Basidiobolaceae</taxon>
        <taxon>Basidiobolus</taxon>
    </lineage>
</organism>
<dbReference type="SUPFAM" id="SSF53383">
    <property type="entry name" value="PLP-dependent transferases"/>
    <property type="match status" value="1"/>
</dbReference>
<evidence type="ECO:0000259" key="4">
    <source>
        <dbReference type="Pfam" id="PF01212"/>
    </source>
</evidence>
<feature type="domain" description="Aromatic amino acid beta-eliminating lyase/threonine aldolase" evidence="4">
    <location>
        <begin position="54"/>
        <end position="333"/>
    </location>
</feature>
<evidence type="ECO:0000256" key="1">
    <source>
        <dbReference type="ARBA" id="ARBA00001933"/>
    </source>
</evidence>
<dbReference type="EMBL" id="JASJQH010000112">
    <property type="protein sequence ID" value="KAK9766942.1"/>
    <property type="molecule type" value="Genomic_DNA"/>
</dbReference>
<protein>
    <submittedName>
        <fullName evidence="5">Threonine aldolase</fullName>
        <ecNumber evidence="5">4.1.2.48</ecNumber>
    </submittedName>
</protein>
<comment type="similarity">
    <text evidence="2">Belongs to the threonine aldolase family.</text>
</comment>
<dbReference type="GO" id="GO:0016829">
    <property type="term" value="F:lyase activity"/>
    <property type="evidence" value="ECO:0007669"/>
    <property type="project" value="UniProtKB-KW"/>
</dbReference>
<evidence type="ECO:0000313" key="6">
    <source>
        <dbReference type="Proteomes" id="UP001479436"/>
    </source>
</evidence>
<evidence type="ECO:0000313" key="5">
    <source>
        <dbReference type="EMBL" id="KAK9766942.1"/>
    </source>
</evidence>
<dbReference type="InterPro" id="IPR023603">
    <property type="entry name" value="Low_specificity_L-TA-like"/>
</dbReference>
<evidence type="ECO:0000256" key="2">
    <source>
        <dbReference type="ARBA" id="ARBA00006966"/>
    </source>
</evidence>
<keyword evidence="6" id="KW-1185">Reference proteome</keyword>
<dbReference type="Gene3D" id="3.40.640.10">
    <property type="entry name" value="Type I PLP-dependent aspartate aminotransferase-like (Major domain)"/>
    <property type="match status" value="1"/>
</dbReference>
<reference evidence="5 6" key="1">
    <citation type="submission" date="2023-04" db="EMBL/GenBank/DDBJ databases">
        <title>Genome of Basidiobolus ranarum AG-B5.</title>
        <authorList>
            <person name="Stajich J.E."/>
            <person name="Carter-House D."/>
            <person name="Gryganskyi A."/>
        </authorList>
    </citation>
    <scope>NUCLEOTIDE SEQUENCE [LARGE SCALE GENOMIC DNA]</scope>
    <source>
        <strain evidence="5 6">AG-B5</strain>
    </source>
</reference>
<dbReference type="InterPro" id="IPR001597">
    <property type="entry name" value="ArAA_b-elim_lyase/Thr_aldolase"/>
</dbReference>
<dbReference type="PIRSF" id="PIRSF017617">
    <property type="entry name" value="Thr_aldolase"/>
    <property type="match status" value="1"/>
</dbReference>
<evidence type="ECO:0000256" key="3">
    <source>
        <dbReference type="ARBA" id="ARBA00022898"/>
    </source>
</evidence>
<dbReference type="Pfam" id="PF01212">
    <property type="entry name" value="Beta_elim_lyase"/>
    <property type="match status" value="1"/>
</dbReference>
<sequence length="391" mass="43378">MKSNLSKFSNLLYKATVGSSTTLKQTYTRVGKAQIRQYYGSGKVAVTNGEEYLDLRSDTVTKPTEAMFKVMRNASVGDDVFGEDESIRNFERKVAQLSGHEAALFCTSGTLTNQLGLRTHLRDPPQSVLCDNRAHVYVYEAGGISFHSQAGVTPVVAKNGIHLTSEEILENLIDEDIHNAPTKVVSLENTCNGMIFPLEEIKKIRALTKERGIKLHLDGARLWNASVASNLPIYEYGAQFDSMSLCFSKGLGAPIGSVLVGNEKFIQKAKHFRKLFGGGWRQAGFLAAAGEYCLTEHLPLLSMDHQNASSLAGKLTEMGFDLVCPVHTNMVFFSSQSIGINMSDIIKELYDHKIRIMDYGKNRARVVFHHQIPQDAVEKITRVLERMVAKK</sequence>
<dbReference type="CDD" id="cd06502">
    <property type="entry name" value="TA_like"/>
    <property type="match status" value="1"/>
</dbReference>
<dbReference type="PANTHER" id="PTHR48097:SF9">
    <property type="entry name" value="L-THREONINE ALDOLASE"/>
    <property type="match status" value="1"/>
</dbReference>
<dbReference type="EC" id="4.1.2.48" evidence="5"/>
<dbReference type="InterPro" id="IPR015422">
    <property type="entry name" value="PyrdxlP-dep_Trfase_small"/>
</dbReference>